<proteinExistence type="predicted"/>
<dbReference type="InterPro" id="IPR036812">
    <property type="entry name" value="NAD(P)_OxRdtase_dom_sf"/>
</dbReference>
<accession>A0A437P1S5</accession>
<dbReference type="InterPro" id="IPR050791">
    <property type="entry name" value="Aldo-Keto_reductase"/>
</dbReference>
<reference evidence="4 5" key="1">
    <citation type="submission" date="2019-01" db="EMBL/GenBank/DDBJ databases">
        <title>Genome sequences of Streptomyces and Rhizobium isolates collected from root and soil.</title>
        <authorList>
            <person name="Chhettri S."/>
            <person name="Sevigny J.L."/>
            <person name="Sen A."/>
            <person name="Ennis N."/>
            <person name="Tisa L."/>
        </authorList>
    </citation>
    <scope>NUCLEOTIDE SEQUENCE [LARGE SCALE GENOMIC DNA]</scope>
    <source>
        <strain evidence="4 5">San01</strain>
    </source>
</reference>
<dbReference type="PANTHER" id="PTHR43625:SF40">
    <property type="entry name" value="ALDO-KETO REDUCTASE YAKC [NADP(+)]"/>
    <property type="match status" value="1"/>
</dbReference>
<dbReference type="SUPFAM" id="SSF51430">
    <property type="entry name" value="NAD(P)-linked oxidoreductase"/>
    <property type="match status" value="1"/>
</dbReference>
<gene>
    <name evidence="4" type="ORF">EOT10_36795</name>
</gene>
<keyword evidence="1" id="KW-0560">Oxidoreductase</keyword>
<feature type="region of interest" description="Disordered" evidence="2">
    <location>
        <begin position="76"/>
        <end position="127"/>
    </location>
</feature>
<dbReference type="OrthoDB" id="9768793at2"/>
<dbReference type="GO" id="GO:0005737">
    <property type="term" value="C:cytoplasm"/>
    <property type="evidence" value="ECO:0007669"/>
    <property type="project" value="TreeGrafter"/>
</dbReference>
<dbReference type="EMBL" id="RZYA01000028">
    <property type="protein sequence ID" value="RVU16237.1"/>
    <property type="molecule type" value="Genomic_DNA"/>
</dbReference>
<dbReference type="Gene3D" id="3.20.20.100">
    <property type="entry name" value="NADP-dependent oxidoreductase domain"/>
    <property type="match status" value="1"/>
</dbReference>
<evidence type="ECO:0000256" key="1">
    <source>
        <dbReference type="ARBA" id="ARBA00023002"/>
    </source>
</evidence>
<dbReference type="Pfam" id="PF00248">
    <property type="entry name" value="Aldo_ket_red"/>
    <property type="match status" value="1"/>
</dbReference>
<protein>
    <recommendedName>
        <fullName evidence="3">NADP-dependent oxidoreductase domain-containing protein</fullName>
    </recommendedName>
</protein>
<dbReference type="InterPro" id="IPR023210">
    <property type="entry name" value="NADP_OxRdtase_dom"/>
</dbReference>
<feature type="domain" description="NADP-dependent oxidoreductase" evidence="3">
    <location>
        <begin position="19"/>
        <end position="83"/>
    </location>
</feature>
<organism evidence="4 5">
    <name type="scientific">Streptomyces antnestii</name>
    <dbReference type="NCBI Taxonomy" id="2494256"/>
    <lineage>
        <taxon>Bacteria</taxon>
        <taxon>Bacillati</taxon>
        <taxon>Actinomycetota</taxon>
        <taxon>Actinomycetes</taxon>
        <taxon>Kitasatosporales</taxon>
        <taxon>Streptomycetaceae</taxon>
        <taxon>Streptomyces</taxon>
    </lineage>
</organism>
<dbReference type="PANTHER" id="PTHR43625">
    <property type="entry name" value="AFLATOXIN B1 ALDEHYDE REDUCTASE"/>
    <property type="match status" value="1"/>
</dbReference>
<keyword evidence="5" id="KW-1185">Reference proteome</keyword>
<evidence type="ECO:0000256" key="2">
    <source>
        <dbReference type="SAM" id="MobiDB-lite"/>
    </source>
</evidence>
<name>A0A437P1S5_9ACTN</name>
<dbReference type="Proteomes" id="UP000283128">
    <property type="component" value="Unassembled WGS sequence"/>
</dbReference>
<sequence length="149" mass="15392">MTSSLPGGTIRIAGKTVSRLGLGTMRLTGAGTWGDPDDRGQGLGVLRQAVHTYGITHIDTADAYGPHTVEELIAEALHPYPDETPRRDQGRPPAAGAQRVGPTRASGLPAGVCRGEPAPSEGRTAGAVPCKAAHRLRGVLFSLADPLGQ</sequence>
<evidence type="ECO:0000259" key="3">
    <source>
        <dbReference type="Pfam" id="PF00248"/>
    </source>
</evidence>
<feature type="compositionally biased region" description="Basic and acidic residues" evidence="2">
    <location>
        <begin position="80"/>
        <end position="90"/>
    </location>
</feature>
<comment type="caution">
    <text evidence="4">The sequence shown here is derived from an EMBL/GenBank/DDBJ whole genome shotgun (WGS) entry which is preliminary data.</text>
</comment>
<evidence type="ECO:0000313" key="4">
    <source>
        <dbReference type="EMBL" id="RVU16237.1"/>
    </source>
</evidence>
<evidence type="ECO:0000313" key="5">
    <source>
        <dbReference type="Proteomes" id="UP000283128"/>
    </source>
</evidence>
<dbReference type="AlphaFoldDB" id="A0A437P1S5"/>
<dbReference type="GO" id="GO:0016491">
    <property type="term" value="F:oxidoreductase activity"/>
    <property type="evidence" value="ECO:0007669"/>
    <property type="project" value="UniProtKB-KW"/>
</dbReference>